<comment type="caution">
    <text evidence="8">The sequence shown here is derived from an EMBL/GenBank/DDBJ whole genome shotgun (WGS) entry which is preliminary data.</text>
</comment>
<accession>A0A2T5M2J9</accession>
<dbReference type="AlphaFoldDB" id="A0A2T5M2J9"/>
<name>A0A2T5M2J9_9EURO</name>
<dbReference type="PANTHER" id="PTHR36091:SF1">
    <property type="entry name" value="ALTERED INHERITANCE OF MITOCHONDRIA PROTEIN 9, MITOCHONDRIAL"/>
    <property type="match status" value="1"/>
</dbReference>
<dbReference type="OrthoDB" id="2906425at2759"/>
<dbReference type="Proteomes" id="UP000244073">
    <property type="component" value="Unassembled WGS sequence"/>
</dbReference>
<comment type="subcellular location">
    <subcellularLocation>
        <location evidence="1">Mitochondrion</location>
    </subcellularLocation>
</comment>
<feature type="domain" description="Aminoglycoside phosphotransferase" evidence="7">
    <location>
        <begin position="104"/>
        <end position="143"/>
    </location>
</feature>
<dbReference type="InterPro" id="IPR011009">
    <property type="entry name" value="Kinase-like_dom_sf"/>
</dbReference>
<evidence type="ECO:0000256" key="1">
    <source>
        <dbReference type="ARBA" id="ARBA00004173"/>
    </source>
</evidence>
<dbReference type="VEuPathDB" id="FungiDB:P175DRAFT_0555424"/>
<evidence type="ECO:0000313" key="9">
    <source>
        <dbReference type="Proteomes" id="UP000244073"/>
    </source>
</evidence>
<dbReference type="InterPro" id="IPR051035">
    <property type="entry name" value="Mito_inheritance_9"/>
</dbReference>
<evidence type="ECO:0000256" key="4">
    <source>
        <dbReference type="ARBA" id="ARBA00022946"/>
    </source>
</evidence>
<sequence>MRGINKPLGLFSQPSKGRRNLNMSTPSHWISRALSQPHEPSNDLFGYTSGRWLYNEQIQLRKRYTEFNIQALECSASRLLGTRCIQITKLPEGLYNKVHSASYSAVSRDFPTCLMHHDLHFDNIFVDAADPTAISSIIDWQAVYAAPLFLQARFPSIFECDDPYPWGAVQPQLPNNFQSLSLEERETAKEALARLRLKKFYELASRKFNPLLVRAMDAMMDDNDPTAYIFHSRKKKLQKDDSRHKNGQMHTTSLKACEYNLQVKMVGFRTTIMRKPCTDLKLTKPI</sequence>
<dbReference type="PANTHER" id="PTHR36091">
    <property type="entry name" value="ALTERED INHERITANCE OF MITOCHONDRIA PROTEIN 9, MITOCHONDRIAL"/>
    <property type="match status" value="1"/>
</dbReference>
<keyword evidence="5" id="KW-0496">Mitochondrion</keyword>
<keyword evidence="4" id="KW-0809">Transit peptide</keyword>
<evidence type="ECO:0000259" key="7">
    <source>
        <dbReference type="Pfam" id="PF01636"/>
    </source>
</evidence>
<dbReference type="GO" id="GO:0005739">
    <property type="term" value="C:mitochondrion"/>
    <property type="evidence" value="ECO:0007669"/>
    <property type="project" value="UniProtKB-SubCell"/>
</dbReference>
<evidence type="ECO:0000256" key="6">
    <source>
        <dbReference type="ARBA" id="ARBA00031849"/>
    </source>
</evidence>
<dbReference type="EMBL" id="MSFN02000002">
    <property type="protein sequence ID" value="PTU22758.1"/>
    <property type="molecule type" value="Genomic_DNA"/>
</dbReference>
<dbReference type="Pfam" id="PF01636">
    <property type="entry name" value="APH"/>
    <property type="match status" value="1"/>
</dbReference>
<comment type="similarity">
    <text evidence="2">Belongs to the AIM9 family.</text>
</comment>
<gene>
    <name evidence="8" type="ORF">P175DRAFT_0555424</name>
</gene>
<evidence type="ECO:0000256" key="5">
    <source>
        <dbReference type="ARBA" id="ARBA00023128"/>
    </source>
</evidence>
<evidence type="ECO:0000256" key="2">
    <source>
        <dbReference type="ARBA" id="ARBA00005543"/>
    </source>
</evidence>
<evidence type="ECO:0000313" key="8">
    <source>
        <dbReference type="EMBL" id="PTU22758.1"/>
    </source>
</evidence>
<evidence type="ECO:0000256" key="3">
    <source>
        <dbReference type="ARBA" id="ARBA00016197"/>
    </source>
</evidence>
<protein>
    <recommendedName>
        <fullName evidence="3">Altered inheritance of mitochondria protein 9, mitochondrial</fullName>
    </recommendedName>
    <alternativeName>
        <fullName evidence="6">Found in mitochondrial proteome protein 29</fullName>
    </alternativeName>
</protein>
<reference evidence="8 9" key="1">
    <citation type="journal article" date="2018" name="Proc. Natl. Acad. Sci. U.S.A.">
        <title>Linking secondary metabolites to gene clusters through genome sequencing of six diverse Aspergillus species.</title>
        <authorList>
            <person name="Kaerboelling I."/>
            <person name="Vesth T.C."/>
            <person name="Frisvad J.C."/>
            <person name="Nybo J.L."/>
            <person name="Theobald S."/>
            <person name="Kuo A."/>
            <person name="Bowyer P."/>
            <person name="Matsuda Y."/>
            <person name="Mondo S."/>
            <person name="Lyhne E.K."/>
            <person name="Kogle M.E."/>
            <person name="Clum A."/>
            <person name="Lipzen A."/>
            <person name="Salamov A."/>
            <person name="Ngan C.Y."/>
            <person name="Daum C."/>
            <person name="Chiniquy J."/>
            <person name="Barry K."/>
            <person name="LaButti K."/>
            <person name="Haridas S."/>
            <person name="Simmons B.A."/>
            <person name="Magnuson J.K."/>
            <person name="Mortensen U.H."/>
            <person name="Larsen T.O."/>
            <person name="Grigoriev I.V."/>
            <person name="Baker S.E."/>
            <person name="Andersen M.R."/>
        </authorList>
    </citation>
    <scope>NUCLEOTIDE SEQUENCE [LARGE SCALE GENOMIC DNA]</scope>
    <source>
        <strain evidence="8 9">IBT 24754</strain>
    </source>
</reference>
<dbReference type="InterPro" id="IPR002575">
    <property type="entry name" value="Aminoglycoside_PTrfase"/>
</dbReference>
<proteinExistence type="inferred from homology"/>
<dbReference type="Gene3D" id="3.90.1200.10">
    <property type="match status" value="1"/>
</dbReference>
<dbReference type="RefSeq" id="XP_040754150.1">
    <property type="nucleotide sequence ID" value="XM_040900632.1"/>
</dbReference>
<dbReference type="SUPFAM" id="SSF56112">
    <property type="entry name" value="Protein kinase-like (PK-like)"/>
    <property type="match status" value="1"/>
</dbReference>
<organism evidence="8 9">
    <name type="scientific">Aspergillus ochraceoroseus IBT 24754</name>
    <dbReference type="NCBI Taxonomy" id="1392256"/>
    <lineage>
        <taxon>Eukaryota</taxon>
        <taxon>Fungi</taxon>
        <taxon>Dikarya</taxon>
        <taxon>Ascomycota</taxon>
        <taxon>Pezizomycotina</taxon>
        <taxon>Eurotiomycetes</taxon>
        <taxon>Eurotiomycetidae</taxon>
        <taxon>Eurotiales</taxon>
        <taxon>Aspergillaceae</taxon>
        <taxon>Aspergillus</taxon>
        <taxon>Aspergillus subgen. Nidulantes</taxon>
    </lineage>
</organism>
<dbReference type="GeneID" id="63817516"/>